<evidence type="ECO:0000313" key="4">
    <source>
        <dbReference type="EMBL" id="MBF4436502.1"/>
    </source>
</evidence>
<dbReference type="EMBL" id="CP034672">
    <property type="protein sequence ID" value="AZS24726.1"/>
    <property type="molecule type" value="Genomic_DNA"/>
</dbReference>
<dbReference type="AlphaFoldDB" id="A0A289GF53"/>
<reference evidence="4 6" key="2">
    <citation type="journal article" date="2021" name="PeerJ">
        <title>Analysis of 44 Vibrio anguillarum genomes reveals high genetic diversity.</title>
        <authorList>
            <person name="Hansen M.J."/>
            <person name="Dalsgaard I."/>
        </authorList>
    </citation>
    <scope>NUCLEOTIDE SEQUENCE</scope>
    <source>
        <strain evidence="3 6">17-16730-2A</strain>
        <strain evidence="4">850617-1/1</strain>
    </source>
</reference>
<dbReference type="SUPFAM" id="SSF159270">
    <property type="entry name" value="YmcC-like"/>
    <property type="match status" value="1"/>
</dbReference>
<dbReference type="InterPro" id="IPR021308">
    <property type="entry name" value="GfcB"/>
</dbReference>
<name>A0A289GF53_VIBAN</name>
<feature type="chain" id="PRO_5011917389" evidence="1">
    <location>
        <begin position="26"/>
        <end position="226"/>
    </location>
</feature>
<evidence type="ECO:0000313" key="6">
    <source>
        <dbReference type="Proteomes" id="UP000722957"/>
    </source>
</evidence>
<dbReference type="EMBL" id="RDOM01000129">
    <property type="protein sequence ID" value="MBF4274226.1"/>
    <property type="molecule type" value="Genomic_DNA"/>
</dbReference>
<reference evidence="2 5" key="1">
    <citation type="submission" date="2018-12" db="EMBL/GenBank/DDBJ databases">
        <title>Characterization and Draft Genome of Vibrio anguillarum J360 Marine Pathogen Isolated from an Outbreak in Lumpfish (Cyclopterus lumpus).</title>
        <authorList>
            <person name="Vasquez J.I."/>
            <person name="Cao T."/>
            <person name="Chakraborty S."/>
            <person name="Gnanagobal H."/>
            <person name="Wescot J."/>
            <person name="Boyce D."/>
            <person name="Santander J."/>
        </authorList>
    </citation>
    <scope>NUCLEOTIDE SEQUENCE [LARGE SCALE GENOMIC DNA]</scope>
    <source>
        <strain evidence="2 5">J360</strain>
    </source>
</reference>
<keyword evidence="1" id="KW-0732">Signal</keyword>
<feature type="signal peptide" evidence="1">
    <location>
        <begin position="1"/>
        <end position="25"/>
    </location>
</feature>
<evidence type="ECO:0000313" key="7">
    <source>
        <dbReference type="Proteomes" id="UP000786185"/>
    </source>
</evidence>
<dbReference type="Proteomes" id="UP000722957">
    <property type="component" value="Unassembled WGS sequence"/>
</dbReference>
<dbReference type="RefSeq" id="WP_019282254.1">
    <property type="nucleotide sequence ID" value="NZ_CP011466.1"/>
</dbReference>
<evidence type="ECO:0000313" key="5">
    <source>
        <dbReference type="Proteomes" id="UP000256923"/>
    </source>
</evidence>
<proteinExistence type="predicted"/>
<keyword evidence="4" id="KW-0449">Lipoprotein</keyword>
<gene>
    <name evidence="2" type="ORF">DYL72_06370</name>
    <name evidence="3" type="ORF">EAY07_19875</name>
    <name evidence="4" type="ORF">ERJ77_18785</name>
</gene>
<organism evidence="4 7">
    <name type="scientific">Vibrio anguillarum</name>
    <name type="common">Listonella anguillarum</name>
    <dbReference type="NCBI Taxonomy" id="55601"/>
    <lineage>
        <taxon>Bacteria</taxon>
        <taxon>Pseudomonadati</taxon>
        <taxon>Pseudomonadota</taxon>
        <taxon>Gammaproteobacteria</taxon>
        <taxon>Vibrionales</taxon>
        <taxon>Vibrionaceae</taxon>
        <taxon>Vibrio</taxon>
    </lineage>
</organism>
<evidence type="ECO:0000256" key="1">
    <source>
        <dbReference type="SAM" id="SignalP"/>
    </source>
</evidence>
<dbReference type="PROSITE" id="PS51257">
    <property type="entry name" value="PROKAR_LIPOPROTEIN"/>
    <property type="match status" value="1"/>
</dbReference>
<protein>
    <submittedName>
        <fullName evidence="4">YjbF family lipoprotein</fullName>
    </submittedName>
</protein>
<dbReference type="Proteomes" id="UP000786185">
    <property type="component" value="Unassembled WGS sequence"/>
</dbReference>
<evidence type="ECO:0000313" key="2">
    <source>
        <dbReference type="EMBL" id="AZS24726.1"/>
    </source>
</evidence>
<dbReference type="GeneID" id="83859217"/>
<dbReference type="Pfam" id="PF11102">
    <property type="entry name" value="YjbF"/>
    <property type="match status" value="1"/>
</dbReference>
<dbReference type="Gene3D" id="2.40.360.10">
    <property type="entry name" value="YmcC-like"/>
    <property type="match status" value="1"/>
</dbReference>
<dbReference type="EMBL" id="SCLC01000173">
    <property type="protein sequence ID" value="MBF4436502.1"/>
    <property type="molecule type" value="Genomic_DNA"/>
</dbReference>
<dbReference type="InterPro" id="IPR023373">
    <property type="entry name" value="YmcC_sf"/>
</dbReference>
<sequence>MSSKIKTAKPLISALLSLGLMTASGCSTKFSSINDSIKFAAFGVDNVTLTKQQIEQIPYLSSYVTINDKAQIFMVLAFIDIHPTSGKKQYKWLSSDSAMIVTENGRIIKTINMPTANLYSVLPLKNFPSLTNDNQWQAQYDWQPEYQFGQRATISTRQVATEYIESVLWQENTSVWQENVQFDKSGKSMSNTFWVDRNGNVVKSSQWLIPDALKIDMEILKPYKPQ</sequence>
<dbReference type="Proteomes" id="UP000256923">
    <property type="component" value="Chromosome 1"/>
</dbReference>
<evidence type="ECO:0000313" key="3">
    <source>
        <dbReference type="EMBL" id="MBF4274226.1"/>
    </source>
</evidence>
<accession>A0A289GF53</accession>